<organism evidence="1">
    <name type="scientific">marine sediment metagenome</name>
    <dbReference type="NCBI Taxonomy" id="412755"/>
    <lineage>
        <taxon>unclassified sequences</taxon>
        <taxon>metagenomes</taxon>
        <taxon>ecological metagenomes</taxon>
    </lineage>
</organism>
<evidence type="ECO:0000313" key="1">
    <source>
        <dbReference type="EMBL" id="GAH09946.1"/>
    </source>
</evidence>
<reference evidence="1" key="1">
    <citation type="journal article" date="2014" name="Front. Microbiol.">
        <title>High frequency of phylogenetically diverse reductive dehalogenase-homologous genes in deep subseafloor sedimentary metagenomes.</title>
        <authorList>
            <person name="Kawai M."/>
            <person name="Futagami T."/>
            <person name="Toyoda A."/>
            <person name="Takaki Y."/>
            <person name="Nishi S."/>
            <person name="Hori S."/>
            <person name="Arai W."/>
            <person name="Tsubouchi T."/>
            <person name="Morono Y."/>
            <person name="Uchiyama I."/>
            <person name="Ito T."/>
            <person name="Fujiyama A."/>
            <person name="Inagaki F."/>
            <person name="Takami H."/>
        </authorList>
    </citation>
    <scope>NUCLEOTIDE SEQUENCE</scope>
    <source>
        <strain evidence="1">Expedition CK06-06</strain>
    </source>
</reference>
<gene>
    <name evidence="1" type="ORF">S01H4_61323</name>
</gene>
<feature type="non-terminal residue" evidence="1">
    <location>
        <position position="1"/>
    </location>
</feature>
<name>X1CNF4_9ZZZZ</name>
<accession>X1CNF4</accession>
<dbReference type="AlphaFoldDB" id="X1CNF4"/>
<comment type="caution">
    <text evidence="1">The sequence shown here is derived from an EMBL/GenBank/DDBJ whole genome shotgun (WGS) entry which is preliminary data.</text>
</comment>
<sequence length="36" mass="3944">VSIIVDTLQEAFETPMIPLALIQSESSLAEEDEEPV</sequence>
<protein>
    <submittedName>
        <fullName evidence="1">Uncharacterized protein</fullName>
    </submittedName>
</protein>
<proteinExistence type="predicted"/>
<dbReference type="EMBL" id="BART01036337">
    <property type="protein sequence ID" value="GAH09946.1"/>
    <property type="molecule type" value="Genomic_DNA"/>
</dbReference>